<dbReference type="CDD" id="cd05674">
    <property type="entry name" value="M20_yscS"/>
    <property type="match status" value="1"/>
</dbReference>
<evidence type="ECO:0000313" key="9">
    <source>
        <dbReference type="Proteomes" id="UP000422736"/>
    </source>
</evidence>
<dbReference type="InterPro" id="IPR036264">
    <property type="entry name" value="Bact_exopeptidase_dim_dom"/>
</dbReference>
<keyword evidence="6" id="KW-0472">Membrane</keyword>
<comment type="similarity">
    <text evidence="1">Belongs to the peptidase M20A family.</text>
</comment>
<dbReference type="InterPro" id="IPR017141">
    <property type="entry name" value="Pept_M20_carboxypep"/>
</dbReference>
<proteinExistence type="inferred from homology"/>
<organism evidence="8 9">
    <name type="scientific">Kluyveromyces marxianus</name>
    <name type="common">Yeast</name>
    <name type="synonym">Candida kefyr</name>
    <dbReference type="NCBI Taxonomy" id="4911"/>
    <lineage>
        <taxon>Eukaryota</taxon>
        <taxon>Fungi</taxon>
        <taxon>Dikarya</taxon>
        <taxon>Ascomycota</taxon>
        <taxon>Saccharomycotina</taxon>
        <taxon>Saccharomycetes</taxon>
        <taxon>Saccharomycetales</taxon>
        <taxon>Saccharomycetaceae</taxon>
        <taxon>Kluyveromyces</taxon>
    </lineage>
</organism>
<dbReference type="SUPFAM" id="SSF55031">
    <property type="entry name" value="Bacterial exopeptidase dimerisation domain"/>
    <property type="match status" value="1"/>
</dbReference>
<accession>A0ABX6F0Q5</accession>
<evidence type="ECO:0000256" key="2">
    <source>
        <dbReference type="ARBA" id="ARBA00022670"/>
    </source>
</evidence>
<evidence type="ECO:0000256" key="1">
    <source>
        <dbReference type="ARBA" id="ARBA00006247"/>
    </source>
</evidence>
<evidence type="ECO:0000256" key="4">
    <source>
        <dbReference type="ARBA" id="ARBA00022801"/>
    </source>
</evidence>
<dbReference type="Pfam" id="PF07687">
    <property type="entry name" value="M20_dimer"/>
    <property type="match status" value="1"/>
</dbReference>
<dbReference type="SUPFAM" id="SSF53187">
    <property type="entry name" value="Zn-dependent exopeptidases"/>
    <property type="match status" value="1"/>
</dbReference>
<dbReference type="InterPro" id="IPR002933">
    <property type="entry name" value="Peptidase_M20"/>
</dbReference>
<gene>
    <name evidence="8" type="primary">CPS1</name>
    <name evidence="8" type="ORF">FIM1_4397</name>
</gene>
<dbReference type="PROSITE" id="PS00758">
    <property type="entry name" value="ARGE_DAPE_CPG2_1"/>
    <property type="match status" value="1"/>
</dbReference>
<keyword evidence="6" id="KW-1133">Transmembrane helix</keyword>
<dbReference type="Pfam" id="PF01546">
    <property type="entry name" value="Peptidase_M20"/>
    <property type="match status" value="1"/>
</dbReference>
<keyword evidence="2" id="KW-0645">Protease</keyword>
<dbReference type="InterPro" id="IPR001261">
    <property type="entry name" value="ArgE/DapE_CS"/>
</dbReference>
<evidence type="ECO:0000256" key="6">
    <source>
        <dbReference type="SAM" id="Phobius"/>
    </source>
</evidence>
<sequence>MQRVKALLEPKMELQGQSRTLKRKIITYLCIFSYACSFCSIFYHFYSPKSLNSSISELFHCQTFEKATGASHETLNYIISDTEYVNETIVKLQNIVRIPTEIADNHPDPGSNKDAEMYKPFYTLHEQLEADFPLIWSKLQVEKVNELALLITWKGSDESLKPLLFASHLDVVPVERQTWDEWKHPPFSADIEYDPEDYLKSTVWGRGSFDDKNMLIGELQAVELLLSKGFEPKRGIIIAVGSDEEASGFFGAQKINEVLLERYGEGGIYAIVDEGLNGIQVKEGVHIASPGTGEKGFINFWIHLTTPGGHSSVPPDHTSIGIVSGLLKKIESQKFPVLFTEKNPVSQWYQCVAQYSPDMDNELRFDFLNAMNDEESNAHVISYLLETGGKKVEYLLRTSQAIDIIDGGFKANALPETVSVLINSRVALESTVNETMAKFINQIKETCAEYDLGLEYNGLEIIEKTEYGSFSVEIDVGRDPIPSSPNNDVWKHFAGSIKSFYEDVVFPARFENPPNELVIAPTIMSGNTDCMNYLSLTDNIYRFQPGFISPDTIGTIHSVNEHVDFETVMNSVAFVYHYIEAVQLV</sequence>
<keyword evidence="4" id="KW-0378">Hydrolase</keyword>
<evidence type="ECO:0000259" key="7">
    <source>
        <dbReference type="Pfam" id="PF07687"/>
    </source>
</evidence>
<dbReference type="Gene3D" id="3.40.630.10">
    <property type="entry name" value="Zn peptidases"/>
    <property type="match status" value="1"/>
</dbReference>
<evidence type="ECO:0000256" key="3">
    <source>
        <dbReference type="ARBA" id="ARBA00022723"/>
    </source>
</evidence>
<dbReference type="GO" id="GO:0004180">
    <property type="term" value="F:carboxypeptidase activity"/>
    <property type="evidence" value="ECO:0007669"/>
    <property type="project" value="UniProtKB-KW"/>
</dbReference>
<dbReference type="InterPro" id="IPR047177">
    <property type="entry name" value="Pept_M20A"/>
</dbReference>
<feature type="transmembrane region" description="Helical" evidence="6">
    <location>
        <begin position="25"/>
        <end position="46"/>
    </location>
</feature>
<reference evidence="8 9" key="1">
    <citation type="submission" date="2016-03" db="EMBL/GenBank/DDBJ databases">
        <title>How can Kluyveromyces marxianus grow so fast - potential evolutionary course in Saccharomyces Complex revealed by comparative genomics.</title>
        <authorList>
            <person name="Mo W."/>
            <person name="Lu W."/>
            <person name="Yang X."/>
            <person name="Qi J."/>
            <person name="Lv H."/>
        </authorList>
    </citation>
    <scope>NUCLEOTIDE SEQUENCE [LARGE SCALE GENOMIC DNA]</scope>
    <source>
        <strain evidence="8 9">FIM1</strain>
    </source>
</reference>
<evidence type="ECO:0000256" key="5">
    <source>
        <dbReference type="ARBA" id="ARBA00022833"/>
    </source>
</evidence>
<keyword evidence="3" id="KW-0479">Metal-binding</keyword>
<keyword evidence="9" id="KW-1185">Reference proteome</keyword>
<dbReference type="EMBL" id="CP015061">
    <property type="protein sequence ID" value="QGN18078.1"/>
    <property type="molecule type" value="Genomic_DNA"/>
</dbReference>
<dbReference type="PANTHER" id="PTHR45962:SF1">
    <property type="entry name" value="N-FATTY-ACYL-AMINO ACID SYNTHASE_HYDROLASE PM20D1"/>
    <property type="match status" value="1"/>
</dbReference>
<dbReference type="Proteomes" id="UP000422736">
    <property type="component" value="Chromosome 7"/>
</dbReference>
<protein>
    <submittedName>
        <fullName evidence="8">Carboxypeptidase S</fullName>
    </submittedName>
</protein>
<feature type="domain" description="Peptidase M20 dimerisation" evidence="7">
    <location>
        <begin position="292"/>
        <end position="450"/>
    </location>
</feature>
<dbReference type="PIRSF" id="PIRSF037217">
    <property type="entry name" value="Carboxypeptidase_S"/>
    <property type="match status" value="1"/>
</dbReference>
<name>A0ABX6F0Q5_KLUMA</name>
<evidence type="ECO:0000313" key="8">
    <source>
        <dbReference type="EMBL" id="QGN18078.1"/>
    </source>
</evidence>
<keyword evidence="6" id="KW-0812">Transmembrane</keyword>
<dbReference type="InterPro" id="IPR011650">
    <property type="entry name" value="Peptidase_M20_dimer"/>
</dbReference>
<dbReference type="Gene3D" id="1.10.150.900">
    <property type="match status" value="1"/>
</dbReference>
<keyword evidence="8" id="KW-0121">Carboxypeptidase</keyword>
<keyword evidence="5" id="KW-0862">Zinc</keyword>
<dbReference type="PANTHER" id="PTHR45962">
    <property type="entry name" value="N-FATTY-ACYL-AMINO ACID SYNTHASE/HYDROLASE PM20D1"/>
    <property type="match status" value="1"/>
</dbReference>
<dbReference type="Gene3D" id="3.30.70.360">
    <property type="match status" value="1"/>
</dbReference>
<reference evidence="8 9" key="2">
    <citation type="submission" date="2019-11" db="EMBL/GenBank/DDBJ databases">
        <authorList>
            <person name="Lu H."/>
        </authorList>
    </citation>
    <scope>NUCLEOTIDE SEQUENCE [LARGE SCALE GENOMIC DNA]</scope>
    <source>
        <strain evidence="8 9">FIM1</strain>
    </source>
</reference>